<reference evidence="1 2" key="1">
    <citation type="submission" date="2018-06" db="EMBL/GenBank/DDBJ databases">
        <authorList>
            <consortium name="Pathogen Informatics"/>
            <person name="Doyle S."/>
        </authorList>
    </citation>
    <scope>NUCLEOTIDE SEQUENCE [LARGE SCALE GENOMIC DNA]</scope>
    <source>
        <strain evidence="1 2">NCTC13532</strain>
    </source>
</reference>
<proteinExistence type="predicted"/>
<accession>A0A381FH90</accession>
<dbReference type="EMBL" id="UFVR01000004">
    <property type="protein sequence ID" value="SUX45915.1"/>
    <property type="molecule type" value="Genomic_DNA"/>
</dbReference>
<dbReference type="AlphaFoldDB" id="A0A381FH90"/>
<evidence type="ECO:0000313" key="1">
    <source>
        <dbReference type="EMBL" id="SUX45915.1"/>
    </source>
</evidence>
<dbReference type="RefSeq" id="WP_147293586.1">
    <property type="nucleotide sequence ID" value="NZ_UFVR01000004.1"/>
</dbReference>
<sequence>MYTIIFEFKGGTYCSQNYSVNEKEALLSALKNNINNEELSDFKETLLTDIVLYLEDTDIVPLIGLENIWYFSFYHEDDSYHCHIIKTVT</sequence>
<name>A0A381FH90_9FLAO</name>
<protein>
    <submittedName>
        <fullName evidence="1">Uncharacterized protein</fullName>
    </submittedName>
</protein>
<organism evidence="1 2">
    <name type="scientific">Chryseobacterium indoltheticum</name>
    <dbReference type="NCBI Taxonomy" id="254"/>
    <lineage>
        <taxon>Bacteria</taxon>
        <taxon>Pseudomonadati</taxon>
        <taxon>Bacteroidota</taxon>
        <taxon>Flavobacteriia</taxon>
        <taxon>Flavobacteriales</taxon>
        <taxon>Weeksellaceae</taxon>
        <taxon>Chryseobacterium group</taxon>
        <taxon>Chryseobacterium</taxon>
    </lineage>
</organism>
<gene>
    <name evidence="1" type="ORF">NCTC13532_01487</name>
</gene>
<evidence type="ECO:0000313" key="2">
    <source>
        <dbReference type="Proteomes" id="UP000254282"/>
    </source>
</evidence>
<dbReference type="Proteomes" id="UP000254282">
    <property type="component" value="Unassembled WGS sequence"/>
</dbReference>